<gene>
    <name evidence="2" type="ORF">BACCAP_01841</name>
</gene>
<proteinExistence type="predicted"/>
<evidence type="ECO:0000313" key="3">
    <source>
        <dbReference type="Proteomes" id="UP000003639"/>
    </source>
</evidence>
<accession>A6NUF9</accession>
<dbReference type="EMBL" id="AAXG02000011">
    <property type="protein sequence ID" value="EDN00506.1"/>
    <property type="molecule type" value="Genomic_DNA"/>
</dbReference>
<evidence type="ECO:0000259" key="1">
    <source>
        <dbReference type="Pfam" id="PF14080"/>
    </source>
</evidence>
<reference evidence="2 3" key="1">
    <citation type="submission" date="2007-04" db="EMBL/GenBank/DDBJ databases">
        <authorList>
            <person name="Fulton L."/>
            <person name="Clifton S."/>
            <person name="Fulton B."/>
            <person name="Xu J."/>
            <person name="Minx P."/>
            <person name="Pepin K.H."/>
            <person name="Johnson M."/>
            <person name="Thiruvilangam P."/>
            <person name="Bhonagiri V."/>
            <person name="Nash W.E."/>
            <person name="Mardis E.R."/>
            <person name="Wilson R.K."/>
        </authorList>
    </citation>
    <scope>NUCLEOTIDE SEQUENCE [LARGE SCALE GENOMIC DNA]</scope>
    <source>
        <strain evidence="2 3">ATCC 29799</strain>
    </source>
</reference>
<dbReference type="eggNOG" id="ENOG502Z7PZ">
    <property type="taxonomic scope" value="Bacteria"/>
</dbReference>
<sequence length="306" mass="34999">MVSSFWLAEGENQMSDQVFQQNLDDKKGPQPGGPFLIQMLFREKVPMPDKAAMTAVMEKHIGPVECFCHDKKMAGFAAMEHIAEFQDGKCPVQLMVMKCDRFKGKGFDEFLLSQMWDCQEDRERIFRECRYQVVATDMLAAALPALERANLDANFVEALAELYPTCEAFYFQNCGKLLLAEDVRSHQIEGSDRFIRFGVNVRFFTIQDTEDMLIDTVGMSTLFLPDLQYHFHDMDPNWVVNHAYNVASYILEHNNPIEDGETVDGVEDGQMSRDVQWKCQYEDALIQPPRAVLDINMGEYAAGNRA</sequence>
<dbReference type="InterPro" id="IPR025357">
    <property type="entry name" value="DUF4261"/>
</dbReference>
<organism evidence="2 3">
    <name type="scientific">Pseudoflavonifractor capillosus ATCC 29799</name>
    <dbReference type="NCBI Taxonomy" id="411467"/>
    <lineage>
        <taxon>Bacteria</taxon>
        <taxon>Bacillati</taxon>
        <taxon>Bacillota</taxon>
        <taxon>Clostridia</taxon>
        <taxon>Eubacteriales</taxon>
        <taxon>Oscillospiraceae</taxon>
        <taxon>Pseudoflavonifractor</taxon>
    </lineage>
</organism>
<dbReference type="Proteomes" id="UP000003639">
    <property type="component" value="Unassembled WGS sequence"/>
</dbReference>
<dbReference type="Pfam" id="PF14080">
    <property type="entry name" value="DUF4261"/>
    <property type="match status" value="1"/>
</dbReference>
<keyword evidence="3" id="KW-1185">Reference proteome</keyword>
<dbReference type="STRING" id="411467.BACCAP_01841"/>
<dbReference type="AlphaFoldDB" id="A6NUF9"/>
<protein>
    <recommendedName>
        <fullName evidence="1">DUF4261 domain-containing protein</fullName>
    </recommendedName>
</protein>
<reference evidence="2 3" key="2">
    <citation type="submission" date="2007-06" db="EMBL/GenBank/DDBJ databases">
        <title>Draft genome sequence of Pseudoflavonifractor capillosus ATCC 29799.</title>
        <authorList>
            <person name="Sudarsanam P."/>
            <person name="Ley R."/>
            <person name="Guruge J."/>
            <person name="Turnbaugh P.J."/>
            <person name="Mahowald M."/>
            <person name="Liep D."/>
            <person name="Gordon J."/>
        </authorList>
    </citation>
    <scope>NUCLEOTIDE SEQUENCE [LARGE SCALE GENOMIC DNA]</scope>
    <source>
        <strain evidence="2 3">ATCC 29799</strain>
    </source>
</reference>
<comment type="caution">
    <text evidence="2">The sequence shown here is derived from an EMBL/GenBank/DDBJ whole genome shotgun (WGS) entry which is preliminary data.</text>
</comment>
<evidence type="ECO:0000313" key="2">
    <source>
        <dbReference type="EMBL" id="EDN00506.1"/>
    </source>
</evidence>
<name>A6NUF9_9FIRM</name>
<feature type="domain" description="DUF4261" evidence="1">
    <location>
        <begin position="215"/>
        <end position="296"/>
    </location>
</feature>